<dbReference type="OrthoDB" id="10483596at2759"/>
<keyword evidence="2" id="KW-1185">Reference proteome</keyword>
<dbReference type="Proteomes" id="UP000499080">
    <property type="component" value="Unassembled WGS sequence"/>
</dbReference>
<protein>
    <submittedName>
        <fullName evidence="1">Uncharacterized protein</fullName>
    </submittedName>
</protein>
<accession>A0A4Y2C5P4</accession>
<name>A0A4Y2C5P4_ARAVE</name>
<evidence type="ECO:0000313" key="1">
    <source>
        <dbReference type="EMBL" id="GBL99780.1"/>
    </source>
</evidence>
<evidence type="ECO:0000313" key="2">
    <source>
        <dbReference type="Proteomes" id="UP000499080"/>
    </source>
</evidence>
<dbReference type="EMBL" id="BGPR01000151">
    <property type="protein sequence ID" value="GBL99780.1"/>
    <property type="molecule type" value="Genomic_DNA"/>
</dbReference>
<organism evidence="1 2">
    <name type="scientific">Araneus ventricosus</name>
    <name type="common">Orbweaver spider</name>
    <name type="synonym">Epeira ventricosa</name>
    <dbReference type="NCBI Taxonomy" id="182803"/>
    <lineage>
        <taxon>Eukaryota</taxon>
        <taxon>Metazoa</taxon>
        <taxon>Ecdysozoa</taxon>
        <taxon>Arthropoda</taxon>
        <taxon>Chelicerata</taxon>
        <taxon>Arachnida</taxon>
        <taxon>Araneae</taxon>
        <taxon>Araneomorphae</taxon>
        <taxon>Entelegynae</taxon>
        <taxon>Araneoidea</taxon>
        <taxon>Araneidae</taxon>
        <taxon>Araneus</taxon>
    </lineage>
</organism>
<sequence length="287" mass="33019">MENVIKFEVTDETSGEQNSIFIPESGSVNTVMEITNTELDQSAVDTEADNQQCMEISPSLEEKREDRVQSLFAPFSHHMRPDPEYIRLELEKSASDQEAATKLINDRYKLIMENSARRKEKEQKDKIKSAQISHNVGLLKTTQLSHYVDIEDIKKTTQLLHNMHLTPGSLAKDQSEEFSDNHLEKICWHNGLNRFIKLHYVEINTKADISNVDMLNTVTEHHGCRVEDALRHLRNEGGKKIIFSQASRKLGSAKCKKDTQIFCDEKEFVGSSFEDLLDERFESLYEI</sequence>
<reference evidence="1 2" key="1">
    <citation type="journal article" date="2019" name="Sci. Rep.">
        <title>Orb-weaving spider Araneus ventricosus genome elucidates the spidroin gene catalogue.</title>
        <authorList>
            <person name="Kono N."/>
            <person name="Nakamura H."/>
            <person name="Ohtoshi R."/>
            <person name="Moran D.A.P."/>
            <person name="Shinohara A."/>
            <person name="Yoshida Y."/>
            <person name="Fujiwara M."/>
            <person name="Mori M."/>
            <person name="Tomita M."/>
            <person name="Arakawa K."/>
        </authorList>
    </citation>
    <scope>NUCLEOTIDE SEQUENCE [LARGE SCALE GENOMIC DNA]</scope>
</reference>
<gene>
    <name evidence="1" type="ORF">AVEN_162796_1</name>
</gene>
<proteinExistence type="predicted"/>
<dbReference type="AlphaFoldDB" id="A0A4Y2C5P4"/>
<comment type="caution">
    <text evidence="1">The sequence shown here is derived from an EMBL/GenBank/DDBJ whole genome shotgun (WGS) entry which is preliminary data.</text>
</comment>